<dbReference type="GO" id="GO:0034605">
    <property type="term" value="P:cellular response to heat"/>
    <property type="evidence" value="ECO:0007669"/>
    <property type="project" value="TreeGrafter"/>
</dbReference>
<dbReference type="Gene3D" id="4.10.860.10">
    <property type="entry name" value="UVR domain"/>
    <property type="match status" value="1"/>
</dbReference>
<dbReference type="SUPFAM" id="SSF52540">
    <property type="entry name" value="P-loop containing nucleoside triphosphate hydrolases"/>
    <property type="match status" value="2"/>
</dbReference>
<feature type="domain" description="Clp R" evidence="6">
    <location>
        <begin position="6"/>
        <end position="149"/>
    </location>
</feature>
<dbReference type="CDD" id="cd19499">
    <property type="entry name" value="RecA-like_ClpB_Hsp104-like"/>
    <property type="match status" value="1"/>
</dbReference>
<proteinExistence type="predicted"/>
<keyword evidence="4" id="KW-0143">Chaperone</keyword>
<dbReference type="Gene3D" id="3.40.50.300">
    <property type="entry name" value="P-loop containing nucleotide triphosphate hydrolases"/>
    <property type="match status" value="2"/>
</dbReference>
<accession>A0A3B0UHM4</accession>
<evidence type="ECO:0000256" key="2">
    <source>
        <dbReference type="ARBA" id="ARBA00022741"/>
    </source>
</evidence>
<dbReference type="SMART" id="SM00382">
    <property type="entry name" value="AAA"/>
    <property type="match status" value="2"/>
</dbReference>
<dbReference type="GO" id="GO:0016887">
    <property type="term" value="F:ATP hydrolysis activity"/>
    <property type="evidence" value="ECO:0007669"/>
    <property type="project" value="InterPro"/>
</dbReference>
<reference evidence="7" key="1">
    <citation type="submission" date="2018-06" db="EMBL/GenBank/DDBJ databases">
        <authorList>
            <person name="Zhirakovskaya E."/>
        </authorList>
    </citation>
    <scope>NUCLEOTIDE SEQUENCE</scope>
</reference>
<dbReference type="Pfam" id="PF00004">
    <property type="entry name" value="AAA"/>
    <property type="match status" value="1"/>
</dbReference>
<dbReference type="FunFam" id="3.40.50.300:FF:000010">
    <property type="entry name" value="Chaperone clpB 1, putative"/>
    <property type="match status" value="1"/>
</dbReference>
<keyword evidence="1" id="KW-0677">Repeat</keyword>
<evidence type="ECO:0000313" key="7">
    <source>
        <dbReference type="EMBL" id="VAW30525.1"/>
    </source>
</evidence>
<keyword evidence="7" id="KW-0645">Protease</keyword>
<dbReference type="GO" id="GO:0008233">
    <property type="term" value="F:peptidase activity"/>
    <property type="evidence" value="ECO:0007669"/>
    <property type="project" value="UniProtKB-KW"/>
</dbReference>
<dbReference type="InterPro" id="IPR018368">
    <property type="entry name" value="ClpA/B_CS1"/>
</dbReference>
<dbReference type="PANTHER" id="PTHR11638:SF18">
    <property type="entry name" value="HEAT SHOCK PROTEIN 104"/>
    <property type="match status" value="1"/>
</dbReference>
<feature type="compositionally biased region" description="Basic residues" evidence="5">
    <location>
        <begin position="161"/>
        <end position="170"/>
    </location>
</feature>
<evidence type="ECO:0000256" key="3">
    <source>
        <dbReference type="ARBA" id="ARBA00022840"/>
    </source>
</evidence>
<dbReference type="SMART" id="SM01086">
    <property type="entry name" value="ClpB_D2-small"/>
    <property type="match status" value="1"/>
</dbReference>
<dbReference type="PANTHER" id="PTHR11638">
    <property type="entry name" value="ATP-DEPENDENT CLP PROTEASE"/>
    <property type="match status" value="1"/>
</dbReference>
<dbReference type="InterPro" id="IPR041546">
    <property type="entry name" value="ClpA/ClpB_AAA_lid"/>
</dbReference>
<dbReference type="Pfam" id="PF17871">
    <property type="entry name" value="AAA_lid_9"/>
    <property type="match status" value="1"/>
</dbReference>
<dbReference type="InterPro" id="IPR036628">
    <property type="entry name" value="Clp_N_dom_sf"/>
</dbReference>
<evidence type="ECO:0000256" key="4">
    <source>
        <dbReference type="ARBA" id="ARBA00023186"/>
    </source>
</evidence>
<dbReference type="PRINTS" id="PR00300">
    <property type="entry name" value="CLPPROTEASEA"/>
</dbReference>
<gene>
    <name evidence="7" type="ORF">MNBD_CHLOROFLEXI01-3784</name>
</gene>
<dbReference type="SUPFAM" id="SSF81923">
    <property type="entry name" value="Double Clp-N motif"/>
    <property type="match status" value="1"/>
</dbReference>
<dbReference type="AlphaFoldDB" id="A0A3B0UHM4"/>
<sequence>MNSKKWERFTQRARRVLSLAQEEAERLNHNFIGSEHVLIGLLREEGGVAGRVLRELGLDAVRVQAMVERLSGGPGTRTPFIKIELSPSTKRVLELAVEEARRMGQHYISTEHLLLGLARQNEGLAIDVLRKFGISAEQIRRQTRRMLRESPVAASESSRSAPRRSAKKEKSKTPMVDQLATDLTAMAEENKLDPVIGRKTEIERVIQILARRTKNNPALIGEPGVGKTAIIEGLAQRIIDGRVPDILHNKRVLQLDVGSLVAGTMYRGQFEERLKRVIEELKSSGSILFIDEVHMLVGAGSAGSSVDAANILKPALARGELQTIGATTLDEYRKYIESDAALERRFQPIHVDEPSPEESIEILRGIKGAYEKHHNLFITEEAIEAAVNLSTRYVTERFLPDKAIDLIDESASRVRMYRVPQPADIREAYDTLRDIRKERVSAETDGRKEDVTHLNEREEEIQRQLDQLRAGNRERGSSVSVTAEDIAEILSMWTGIPVYQFTQEESARLLDMETDLHKHIVGQDEAIEAISKAVRRARAGLKDPDRPIGSFIFLGPTGVGKTELTKALAKFLFGSEDALVQLDMSEFMERHSVARLVGSPPGYVGYEDAGQLTEAVRRRPYSIVVFDEIEKAHPETFNILLQIMEEGHLSDAKGQKINFRNAIIIMTSNVGADTIRRGPNLGFTFQRDDAVVAEEQYGEMRKTLLDELKRQFRPEFINRVDSIVVFRQLSKENIRNIVNIILEEVNERLVEHELTLSVTEVAKDWLGEHGYDAEFGARPLRRLIQTEIEDRLSDAVLSGQFVSEAIVVIDVEDDEIVLKHEEEQAALPAAQES</sequence>
<evidence type="ECO:0000259" key="6">
    <source>
        <dbReference type="PROSITE" id="PS51903"/>
    </source>
</evidence>
<feature type="compositionally biased region" description="Low complexity" evidence="5">
    <location>
        <begin position="149"/>
        <end position="160"/>
    </location>
</feature>
<dbReference type="InterPro" id="IPR027417">
    <property type="entry name" value="P-loop_NTPase"/>
</dbReference>
<evidence type="ECO:0000256" key="5">
    <source>
        <dbReference type="SAM" id="MobiDB-lite"/>
    </source>
</evidence>
<keyword evidence="3 7" id="KW-0067">ATP-binding</keyword>
<dbReference type="FunFam" id="1.10.8.60:FF:000017">
    <property type="entry name" value="ATP-dependent chaperone ClpB"/>
    <property type="match status" value="1"/>
</dbReference>
<keyword evidence="7" id="KW-0378">Hydrolase</keyword>
<dbReference type="Pfam" id="PF07724">
    <property type="entry name" value="AAA_2"/>
    <property type="match status" value="1"/>
</dbReference>
<dbReference type="FunFam" id="3.40.50.300:FF:000025">
    <property type="entry name" value="ATP-dependent Clp protease subunit"/>
    <property type="match status" value="1"/>
</dbReference>
<dbReference type="InterPro" id="IPR019489">
    <property type="entry name" value="Clp_ATPase_C"/>
</dbReference>
<dbReference type="PROSITE" id="PS00870">
    <property type="entry name" value="CLPAB_1"/>
    <property type="match status" value="1"/>
</dbReference>
<dbReference type="InterPro" id="IPR001270">
    <property type="entry name" value="ClpA/B"/>
</dbReference>
<dbReference type="InterPro" id="IPR003593">
    <property type="entry name" value="AAA+_ATPase"/>
</dbReference>
<dbReference type="GO" id="GO:0005737">
    <property type="term" value="C:cytoplasm"/>
    <property type="evidence" value="ECO:0007669"/>
    <property type="project" value="TreeGrafter"/>
</dbReference>
<keyword evidence="2" id="KW-0547">Nucleotide-binding</keyword>
<dbReference type="CDD" id="cd00009">
    <property type="entry name" value="AAA"/>
    <property type="match status" value="1"/>
</dbReference>
<dbReference type="Gene3D" id="1.10.8.60">
    <property type="match status" value="2"/>
</dbReference>
<organism evidence="7">
    <name type="scientific">hydrothermal vent metagenome</name>
    <dbReference type="NCBI Taxonomy" id="652676"/>
    <lineage>
        <taxon>unclassified sequences</taxon>
        <taxon>metagenomes</taxon>
        <taxon>ecological metagenomes</taxon>
    </lineage>
</organism>
<dbReference type="Pfam" id="PF02861">
    <property type="entry name" value="Clp_N"/>
    <property type="match status" value="1"/>
</dbReference>
<dbReference type="GO" id="GO:0005524">
    <property type="term" value="F:ATP binding"/>
    <property type="evidence" value="ECO:0007669"/>
    <property type="project" value="UniProtKB-KW"/>
</dbReference>
<dbReference type="PROSITE" id="PS51903">
    <property type="entry name" value="CLP_R"/>
    <property type="match status" value="1"/>
</dbReference>
<evidence type="ECO:0000256" key="1">
    <source>
        <dbReference type="ARBA" id="ARBA00022737"/>
    </source>
</evidence>
<dbReference type="Gene3D" id="1.10.1780.10">
    <property type="entry name" value="Clp, N-terminal domain"/>
    <property type="match status" value="1"/>
</dbReference>
<dbReference type="EMBL" id="UOEU01000060">
    <property type="protein sequence ID" value="VAW30525.1"/>
    <property type="molecule type" value="Genomic_DNA"/>
</dbReference>
<dbReference type="GO" id="GO:0006508">
    <property type="term" value="P:proteolysis"/>
    <property type="evidence" value="ECO:0007669"/>
    <property type="project" value="UniProtKB-KW"/>
</dbReference>
<name>A0A3B0UHM4_9ZZZZ</name>
<protein>
    <submittedName>
        <fullName evidence="7">ATP-dependent Clp protease, ATP-binding subunit ClpC</fullName>
    </submittedName>
</protein>
<dbReference type="InterPro" id="IPR050130">
    <property type="entry name" value="ClpA_ClpB"/>
</dbReference>
<dbReference type="InterPro" id="IPR003959">
    <property type="entry name" value="ATPase_AAA_core"/>
</dbReference>
<feature type="region of interest" description="Disordered" evidence="5">
    <location>
        <begin position="145"/>
        <end position="175"/>
    </location>
</feature>
<dbReference type="InterPro" id="IPR004176">
    <property type="entry name" value="Clp_R_N"/>
</dbReference>
<dbReference type="Pfam" id="PF10431">
    <property type="entry name" value="ClpB_D2-small"/>
    <property type="match status" value="1"/>
</dbReference>